<evidence type="ECO:0000256" key="1">
    <source>
        <dbReference type="SAM" id="MobiDB-lite"/>
    </source>
</evidence>
<keyword evidence="4" id="KW-1185">Reference proteome</keyword>
<evidence type="ECO:0000256" key="2">
    <source>
        <dbReference type="SAM" id="Phobius"/>
    </source>
</evidence>
<evidence type="ECO:0000313" key="3">
    <source>
        <dbReference type="EMBL" id="KAH7029517.1"/>
    </source>
</evidence>
<keyword evidence="2" id="KW-1133">Transmembrane helix</keyword>
<dbReference type="PROSITE" id="PS51257">
    <property type="entry name" value="PROKAR_LIPOPROTEIN"/>
    <property type="match status" value="1"/>
</dbReference>
<dbReference type="Proteomes" id="UP000756346">
    <property type="component" value="Unassembled WGS sequence"/>
</dbReference>
<feature type="transmembrane region" description="Helical" evidence="2">
    <location>
        <begin position="12"/>
        <end position="32"/>
    </location>
</feature>
<dbReference type="AlphaFoldDB" id="A0A9P9BPR7"/>
<sequence length="614" mass="70084">MADEDDRAEIIVGAIALVVSCVALLLTTLQVLQTYFASATGYARCGPKVMGDWAKSTRRILRPYELRFEVQFETPVIFLAHPNNNRGPVPDEPIWYIDGTPKSRNETRSLLPDEQKQNDDKLSRKKRIQDNERASWVVLLAALQQMEHDSEQWQSRFYTARPGNTKPQKFAERTLAVAVQKKVKSWDTMPAAMTKPYATTTMCHLIELASVLGLHWREFSRCENRYRAEGNGFILTGSVVNELGLVFTFQKTARTLFEEERVIPNEAVKQFCFGVVPTIFGEPEDETEDVFRYPFDVPQSLAAIKLGSSREVADTLTVMGCNTNTVDYLLKDHQKMGHLFPVAFEILGMLSRTLHGHGSGFRMLPNPTTYRWDKKSFSLWKLLEAFEDRLEQDDNITNTDQIQKIKRSLEHISKARGPELPLRTELTVPLMDTLHDALDSTDKYLTGGPREFFVLGILRSHFHVLLRHLNDAKERENFDALNSLGLEDKQGRLMEIYFDTIRKEVVKKTPQRMPTLYRPQTGNVVMPVPHTADSTTGPAGFQGGHASADSDSITSLVRKQSGFTEKNREDQLNDIWCSFVFRMLCWLLLHDFHKEDIQLPKSELLGSRLPVYIV</sequence>
<dbReference type="GeneID" id="70183832"/>
<organism evidence="3 4">
    <name type="scientific">Microdochium trichocladiopsis</name>
    <dbReference type="NCBI Taxonomy" id="1682393"/>
    <lineage>
        <taxon>Eukaryota</taxon>
        <taxon>Fungi</taxon>
        <taxon>Dikarya</taxon>
        <taxon>Ascomycota</taxon>
        <taxon>Pezizomycotina</taxon>
        <taxon>Sordariomycetes</taxon>
        <taxon>Xylariomycetidae</taxon>
        <taxon>Xylariales</taxon>
        <taxon>Microdochiaceae</taxon>
        <taxon>Microdochium</taxon>
    </lineage>
</organism>
<reference evidence="3" key="1">
    <citation type="journal article" date="2021" name="Nat. Commun.">
        <title>Genetic determinants of endophytism in the Arabidopsis root mycobiome.</title>
        <authorList>
            <person name="Mesny F."/>
            <person name="Miyauchi S."/>
            <person name="Thiergart T."/>
            <person name="Pickel B."/>
            <person name="Atanasova L."/>
            <person name="Karlsson M."/>
            <person name="Huettel B."/>
            <person name="Barry K.W."/>
            <person name="Haridas S."/>
            <person name="Chen C."/>
            <person name="Bauer D."/>
            <person name="Andreopoulos W."/>
            <person name="Pangilinan J."/>
            <person name="LaButti K."/>
            <person name="Riley R."/>
            <person name="Lipzen A."/>
            <person name="Clum A."/>
            <person name="Drula E."/>
            <person name="Henrissat B."/>
            <person name="Kohler A."/>
            <person name="Grigoriev I.V."/>
            <person name="Martin F.M."/>
            <person name="Hacquard S."/>
        </authorList>
    </citation>
    <scope>NUCLEOTIDE SEQUENCE</scope>
    <source>
        <strain evidence="3">MPI-CAGE-CH-0230</strain>
    </source>
</reference>
<feature type="region of interest" description="Disordered" evidence="1">
    <location>
        <begin position="102"/>
        <end position="126"/>
    </location>
</feature>
<dbReference type="RefSeq" id="XP_046011805.1">
    <property type="nucleotide sequence ID" value="XM_046154286.1"/>
</dbReference>
<dbReference type="OrthoDB" id="5227693at2759"/>
<gene>
    <name evidence="3" type="ORF">B0I36DRAFT_325927</name>
</gene>
<protein>
    <recommendedName>
        <fullName evidence="5">Modin</fullName>
    </recommendedName>
</protein>
<evidence type="ECO:0000313" key="4">
    <source>
        <dbReference type="Proteomes" id="UP000756346"/>
    </source>
</evidence>
<keyword evidence="2" id="KW-0472">Membrane</keyword>
<name>A0A9P9BPR7_9PEZI</name>
<accession>A0A9P9BPR7</accession>
<keyword evidence="2" id="KW-0812">Transmembrane</keyword>
<dbReference type="EMBL" id="JAGTJQ010000006">
    <property type="protein sequence ID" value="KAH7029517.1"/>
    <property type="molecule type" value="Genomic_DNA"/>
</dbReference>
<comment type="caution">
    <text evidence="3">The sequence shown here is derived from an EMBL/GenBank/DDBJ whole genome shotgun (WGS) entry which is preliminary data.</text>
</comment>
<evidence type="ECO:0008006" key="5">
    <source>
        <dbReference type="Google" id="ProtNLM"/>
    </source>
</evidence>
<proteinExistence type="predicted"/>